<keyword evidence="3" id="KW-1185">Reference proteome</keyword>
<gene>
    <name evidence="2" type="ORF">C467_00766</name>
</gene>
<evidence type="ECO:0008006" key="4">
    <source>
        <dbReference type="Google" id="ProtNLM"/>
    </source>
</evidence>
<proteinExistence type="predicted"/>
<organism evidence="2 3">
    <name type="scientific">Halorubrum hochstenium ATCC 700873</name>
    <dbReference type="NCBI Taxonomy" id="1227481"/>
    <lineage>
        <taxon>Archaea</taxon>
        <taxon>Methanobacteriati</taxon>
        <taxon>Methanobacteriota</taxon>
        <taxon>Stenosarchaea group</taxon>
        <taxon>Halobacteria</taxon>
        <taxon>Halobacteriales</taxon>
        <taxon>Haloferacaceae</taxon>
        <taxon>Halorubrum</taxon>
    </lineage>
</organism>
<protein>
    <recommendedName>
        <fullName evidence="4">VanZ family protein</fullName>
    </recommendedName>
</protein>
<sequence>MSGVDADRSAGERGGAWRPFLAGAAVVLVASLLPVPGALAGPGGGPAVGAPVGPAGGAPVGPLAALGPTAAFHLIGYAGLAALATRATDRAVVAAVASTAVGFCVELAQLTVAWRSFAWVDAGVNAVGAAVGVAAVAAVAALRRSAG</sequence>
<reference evidence="2 3" key="1">
    <citation type="journal article" date="2014" name="PLoS Genet.">
        <title>Phylogenetically driven sequencing of extremely halophilic archaea reveals strategies for static and dynamic osmo-response.</title>
        <authorList>
            <person name="Becker E.A."/>
            <person name="Seitzer P.M."/>
            <person name="Tritt A."/>
            <person name="Larsen D."/>
            <person name="Krusor M."/>
            <person name="Yao A.I."/>
            <person name="Wu D."/>
            <person name="Madern D."/>
            <person name="Eisen J.A."/>
            <person name="Darling A.E."/>
            <person name="Facciotti M.T."/>
        </authorList>
    </citation>
    <scope>NUCLEOTIDE SEQUENCE [LARGE SCALE GENOMIC DNA]</scope>
    <source>
        <strain evidence="2 3">ATCC 700873</strain>
    </source>
</reference>
<keyword evidence="1" id="KW-0812">Transmembrane</keyword>
<evidence type="ECO:0000256" key="1">
    <source>
        <dbReference type="SAM" id="Phobius"/>
    </source>
</evidence>
<name>M0FNK8_9EURY</name>
<dbReference type="RefSeq" id="WP_008580824.1">
    <property type="nucleotide sequence ID" value="NZ_AOJO01000005.1"/>
</dbReference>
<keyword evidence="1" id="KW-1133">Transmembrane helix</keyword>
<accession>M0FNK8</accession>
<dbReference type="STRING" id="1227481.C467_00766"/>
<evidence type="ECO:0000313" key="3">
    <source>
        <dbReference type="Proteomes" id="UP000011689"/>
    </source>
</evidence>
<dbReference type="Proteomes" id="UP000011689">
    <property type="component" value="Unassembled WGS sequence"/>
</dbReference>
<dbReference type="AlphaFoldDB" id="M0FNK8"/>
<dbReference type="PATRIC" id="fig|1227481.4.peg.129"/>
<feature type="transmembrane region" description="Helical" evidence="1">
    <location>
        <begin position="122"/>
        <end position="142"/>
    </location>
</feature>
<keyword evidence="1" id="KW-0472">Membrane</keyword>
<evidence type="ECO:0000313" key="2">
    <source>
        <dbReference type="EMBL" id="ELZ61520.1"/>
    </source>
</evidence>
<feature type="transmembrane region" description="Helical" evidence="1">
    <location>
        <begin position="60"/>
        <end position="84"/>
    </location>
</feature>
<dbReference type="EMBL" id="AOJO01000005">
    <property type="protein sequence ID" value="ELZ61520.1"/>
    <property type="molecule type" value="Genomic_DNA"/>
</dbReference>
<feature type="transmembrane region" description="Helical" evidence="1">
    <location>
        <begin position="20"/>
        <end position="40"/>
    </location>
</feature>
<comment type="caution">
    <text evidence="2">The sequence shown here is derived from an EMBL/GenBank/DDBJ whole genome shotgun (WGS) entry which is preliminary data.</text>
</comment>
<feature type="transmembrane region" description="Helical" evidence="1">
    <location>
        <begin position="91"/>
        <end position="110"/>
    </location>
</feature>